<keyword evidence="10" id="KW-0378">Hydrolase</keyword>
<keyword evidence="11" id="KW-0460">Magnesium</keyword>
<comment type="function">
    <text evidence="3">Endonuclease that specifically degrades the RNA of RNA-DNA hybrids.</text>
</comment>
<organism evidence="13">
    <name type="scientific">Leishmania guyanensis</name>
    <dbReference type="NCBI Taxonomy" id="5670"/>
    <lineage>
        <taxon>Eukaryota</taxon>
        <taxon>Discoba</taxon>
        <taxon>Euglenozoa</taxon>
        <taxon>Kinetoplastea</taxon>
        <taxon>Metakinetoplastina</taxon>
        <taxon>Trypanosomatida</taxon>
        <taxon>Trypanosomatidae</taxon>
        <taxon>Leishmaniinae</taxon>
        <taxon>Leishmania</taxon>
        <taxon>Leishmania guyanensis species complex</taxon>
    </lineage>
</organism>
<dbReference type="FunFam" id="3.30.420.10:FF:000202">
    <property type="entry name" value="Ribonuclease H1, putative"/>
    <property type="match status" value="1"/>
</dbReference>
<keyword evidence="8" id="KW-0479">Metal-binding</keyword>
<dbReference type="GO" id="GO:0043137">
    <property type="term" value="P:DNA replication, removal of RNA primer"/>
    <property type="evidence" value="ECO:0007669"/>
    <property type="project" value="TreeGrafter"/>
</dbReference>
<evidence type="ECO:0000259" key="12">
    <source>
        <dbReference type="PROSITE" id="PS50879"/>
    </source>
</evidence>
<dbReference type="InterPro" id="IPR002156">
    <property type="entry name" value="RNaseH_domain"/>
</dbReference>
<feature type="domain" description="RNase H type-1" evidence="12">
    <location>
        <begin position="159"/>
        <end position="378"/>
    </location>
</feature>
<dbReference type="FunFam" id="3.40.970.10:FF:000002">
    <property type="entry name" value="Ribonuclease H"/>
    <property type="match status" value="1"/>
</dbReference>
<gene>
    <name evidence="13" type="primary">LgM4147LRVhigh.06.00190.00290</name>
    <name evidence="13" type="ORF">BN36_0604730</name>
</gene>
<keyword evidence="9" id="KW-0255">Endonuclease</keyword>
<dbReference type="AlphaFoldDB" id="A0A1E1IPC5"/>
<evidence type="ECO:0000313" key="13">
    <source>
        <dbReference type="EMBL" id="CCM12957.1"/>
    </source>
</evidence>
<protein>
    <recommendedName>
        <fullName evidence="6">Ribonuclease H</fullName>
        <ecNumber evidence="5">3.1.26.4</ecNumber>
    </recommendedName>
</protein>
<dbReference type="InterPro" id="IPR012337">
    <property type="entry name" value="RNaseH-like_sf"/>
</dbReference>
<evidence type="ECO:0000256" key="3">
    <source>
        <dbReference type="ARBA" id="ARBA00004065"/>
    </source>
</evidence>
<keyword evidence="7" id="KW-0540">Nuclease</keyword>
<dbReference type="InterPro" id="IPR036397">
    <property type="entry name" value="RNaseH_sf"/>
</dbReference>
<dbReference type="InterPro" id="IPR009027">
    <property type="entry name" value="Ribosomal_bL9/RNase_H1_N"/>
</dbReference>
<comment type="similarity">
    <text evidence="4">Belongs to the RNase H family.</text>
</comment>
<dbReference type="SUPFAM" id="SSF55658">
    <property type="entry name" value="L9 N-domain-like"/>
    <property type="match status" value="1"/>
</dbReference>
<dbReference type="EC" id="3.1.26.4" evidence="5"/>
<dbReference type="Gene3D" id="3.40.970.10">
    <property type="entry name" value="Ribonuclease H1, N-terminal domain"/>
    <property type="match status" value="1"/>
</dbReference>
<dbReference type="InterPro" id="IPR011320">
    <property type="entry name" value="RNase_H1_N"/>
</dbReference>
<sequence>MKPSFYAVAVGKARGIYSTWAQCSEQVTGYPGSIYRGFQTLDEARGFLAAHPLPFTGPAVNVDGGGGSDSVTAPYPASRKNDALGSSAFKGRLKRETSDGFLTGEDAVTLRQARRRRADHAQIAASPPALSSTSTFLSAATPSMAASRPPATTAMTSPSGTFVVVYVDGACSHNGTSQARAGYGGYYGSLSDPRNFSCAVPLTESQTNNRGELRAVIHAIVQAFIDAGAPADALEATHRVDPSAWPLSDFSRPLLHLIIYTDSRYVIDGLTRHAKAWVQNGFLLSTKGPVQNQDLWKQLIRLRDRYNTLYARQQYDQQRTQRWHGGHCGEADLVEPLRHTCHNTHNNKSEGIELIHVRGHSKVHGNEMADSLAVSGSRRHTL</sequence>
<evidence type="ECO:0000256" key="7">
    <source>
        <dbReference type="ARBA" id="ARBA00022722"/>
    </source>
</evidence>
<evidence type="ECO:0000256" key="8">
    <source>
        <dbReference type="ARBA" id="ARBA00022723"/>
    </source>
</evidence>
<comment type="catalytic activity">
    <reaction evidence="1">
        <text>Endonucleolytic cleavage to 5'-phosphomonoester.</text>
        <dbReference type="EC" id="3.1.26.4"/>
    </reaction>
</comment>
<evidence type="ECO:0000256" key="11">
    <source>
        <dbReference type="ARBA" id="ARBA00022842"/>
    </source>
</evidence>
<dbReference type="InterPro" id="IPR017067">
    <property type="entry name" value="RNase_H1_euk"/>
</dbReference>
<dbReference type="Pfam" id="PF01693">
    <property type="entry name" value="Cauli_VI"/>
    <property type="match status" value="1"/>
</dbReference>
<dbReference type="InterPro" id="IPR037056">
    <property type="entry name" value="RNase_H1_N_sf"/>
</dbReference>
<dbReference type="PIRSF" id="PIRSF036852">
    <property type="entry name" value="Ribonuclease_H1_euk"/>
    <property type="match status" value="1"/>
</dbReference>
<name>A0A1E1IPC5_LEIGU</name>
<dbReference type="CDD" id="cd09280">
    <property type="entry name" value="RNase_HI_eukaryote_like"/>
    <property type="match status" value="1"/>
</dbReference>
<dbReference type="InterPro" id="IPR050092">
    <property type="entry name" value="RNase_H"/>
</dbReference>
<evidence type="ECO:0000256" key="2">
    <source>
        <dbReference type="ARBA" id="ARBA00001946"/>
    </source>
</evidence>
<accession>A0A1E1IPC5</accession>
<evidence type="ECO:0000256" key="10">
    <source>
        <dbReference type="ARBA" id="ARBA00022801"/>
    </source>
</evidence>
<evidence type="ECO:0000256" key="6">
    <source>
        <dbReference type="ARBA" id="ARBA00017721"/>
    </source>
</evidence>
<evidence type="ECO:0000256" key="4">
    <source>
        <dbReference type="ARBA" id="ARBA00005300"/>
    </source>
</evidence>
<dbReference type="GO" id="GO:0000287">
    <property type="term" value="F:magnesium ion binding"/>
    <property type="evidence" value="ECO:0007669"/>
    <property type="project" value="InterPro"/>
</dbReference>
<dbReference type="Gene3D" id="3.30.420.10">
    <property type="entry name" value="Ribonuclease H-like superfamily/Ribonuclease H"/>
    <property type="match status" value="1"/>
</dbReference>
<dbReference type="PANTHER" id="PTHR10642:SF26">
    <property type="entry name" value="RIBONUCLEASE H1"/>
    <property type="match status" value="1"/>
</dbReference>
<reference evidence="13" key="1">
    <citation type="submission" date="2012-08" db="EMBL/GenBank/DDBJ databases">
        <title>Comparative genomics of metastatic and non-metastatic Leishmania guyanensis provides insights into polygenic factors involved in Leishmania RNA virus infection.</title>
        <authorList>
            <person name="Smith D."/>
            <person name="Hertz-Fowler C."/>
            <person name="Martin R."/>
            <person name="Dickens N."/>
            <person name="Fasel N."/>
            <person name="Falquet L."/>
            <person name="Beverley S."/>
            <person name="Zangger H."/>
            <person name="Calderon-Copete S."/>
            <person name="Mottram J."/>
            <person name="Xenarios I."/>
        </authorList>
    </citation>
    <scope>NUCLEOTIDE SEQUENCE</scope>
    <source>
        <strain evidence="13">MHOM/BR/75/M4147/SSU:IR2SAT-LUC</strain>
    </source>
</reference>
<dbReference type="Pfam" id="PF00075">
    <property type="entry name" value="RNase_H"/>
    <property type="match status" value="1"/>
</dbReference>
<evidence type="ECO:0000256" key="9">
    <source>
        <dbReference type="ARBA" id="ARBA00022759"/>
    </source>
</evidence>
<proteinExistence type="inferred from homology"/>
<dbReference type="GO" id="GO:0004523">
    <property type="term" value="F:RNA-DNA hybrid ribonuclease activity"/>
    <property type="evidence" value="ECO:0007669"/>
    <property type="project" value="UniProtKB-EC"/>
</dbReference>
<evidence type="ECO:0000256" key="5">
    <source>
        <dbReference type="ARBA" id="ARBA00012180"/>
    </source>
</evidence>
<dbReference type="SUPFAM" id="SSF53098">
    <property type="entry name" value="Ribonuclease H-like"/>
    <property type="match status" value="2"/>
</dbReference>
<dbReference type="GO" id="GO:0003676">
    <property type="term" value="F:nucleic acid binding"/>
    <property type="evidence" value="ECO:0007669"/>
    <property type="project" value="InterPro"/>
</dbReference>
<dbReference type="PROSITE" id="PS50879">
    <property type="entry name" value="RNASE_H_1"/>
    <property type="match status" value="1"/>
</dbReference>
<comment type="cofactor">
    <cofactor evidence="2">
        <name>Mg(2+)</name>
        <dbReference type="ChEBI" id="CHEBI:18420"/>
    </cofactor>
</comment>
<dbReference type="PANTHER" id="PTHR10642">
    <property type="entry name" value="RIBONUCLEASE H1"/>
    <property type="match status" value="1"/>
</dbReference>
<dbReference type="EMBL" id="CALQ01000147">
    <property type="protein sequence ID" value="CCM12957.1"/>
    <property type="molecule type" value="Genomic_DNA"/>
</dbReference>
<evidence type="ECO:0000256" key="1">
    <source>
        <dbReference type="ARBA" id="ARBA00000077"/>
    </source>
</evidence>